<dbReference type="RefSeq" id="XP_018986406.1">
    <property type="nucleotide sequence ID" value="XM_019130972.1"/>
</dbReference>
<protein>
    <submittedName>
        <fullName evidence="1">Uncharacterized protein</fullName>
    </submittedName>
</protein>
<gene>
    <name evidence="1" type="ORF">BABINDRAFT_174874</name>
</gene>
<accession>A0A1E3QTS4</accession>
<dbReference type="GeneID" id="30148825"/>
<sequence length="242" mass="27705">MDESLDKSTLHPVRFDSKYDVALLKDVLGYSPHVKAKQARREAWENVHMDFQKYVVQDNKHSTLRQCQDRLKYLVTKPKFMEVDEGDDFSYERRELLAKLAYEVKQFEESFLTPVAKLRKTAGEIVFRATPERRRTRDDSDSDLDPELPASALAVMNSKRPRSDALTALSTKHPRSDAMMSDEQFLVELAERLLAAERTRIDVTREIVREECARMKREIVEDILAALKGGEANGEANGEASA</sequence>
<reference evidence="2" key="1">
    <citation type="submission" date="2016-05" db="EMBL/GenBank/DDBJ databases">
        <title>Comparative genomics of biotechnologically important yeasts.</title>
        <authorList>
            <consortium name="DOE Joint Genome Institute"/>
            <person name="Riley R."/>
            <person name="Haridas S."/>
            <person name="Wolfe K.H."/>
            <person name="Lopes M.R."/>
            <person name="Hittinger C.T."/>
            <person name="Goker M."/>
            <person name="Salamov A."/>
            <person name="Wisecaver J."/>
            <person name="Long T.M."/>
            <person name="Aerts A.L."/>
            <person name="Barry K."/>
            <person name="Choi C."/>
            <person name="Clum A."/>
            <person name="Coughlan A.Y."/>
            <person name="Deshpande S."/>
            <person name="Douglass A.P."/>
            <person name="Hanson S.J."/>
            <person name="Klenk H.-P."/>
            <person name="Labutti K."/>
            <person name="Lapidus A."/>
            <person name="Lindquist E."/>
            <person name="Lipzen A."/>
            <person name="Meier-Kolthoff J.P."/>
            <person name="Ohm R.A."/>
            <person name="Otillar R.P."/>
            <person name="Pangilinan J."/>
            <person name="Peng Y."/>
            <person name="Rokas A."/>
            <person name="Rosa C.A."/>
            <person name="Scheuner C."/>
            <person name="Sibirny A.A."/>
            <person name="Slot J.C."/>
            <person name="Stielow J.B."/>
            <person name="Sun H."/>
            <person name="Kurtzman C.P."/>
            <person name="Blackwell M."/>
            <person name="Grigoriev I.V."/>
            <person name="Jeffries T.W."/>
        </authorList>
    </citation>
    <scope>NUCLEOTIDE SEQUENCE [LARGE SCALE GENOMIC DNA]</scope>
    <source>
        <strain evidence="2">NRRL Y-12698</strain>
    </source>
</reference>
<name>A0A1E3QTS4_9ASCO</name>
<evidence type="ECO:0000313" key="2">
    <source>
        <dbReference type="Proteomes" id="UP000094336"/>
    </source>
</evidence>
<dbReference type="Proteomes" id="UP000094336">
    <property type="component" value="Unassembled WGS sequence"/>
</dbReference>
<dbReference type="AlphaFoldDB" id="A0A1E3QTS4"/>
<evidence type="ECO:0000313" key="1">
    <source>
        <dbReference type="EMBL" id="ODQ81078.1"/>
    </source>
</evidence>
<keyword evidence="2" id="KW-1185">Reference proteome</keyword>
<organism evidence="1 2">
    <name type="scientific">Babjeviella inositovora NRRL Y-12698</name>
    <dbReference type="NCBI Taxonomy" id="984486"/>
    <lineage>
        <taxon>Eukaryota</taxon>
        <taxon>Fungi</taxon>
        <taxon>Dikarya</taxon>
        <taxon>Ascomycota</taxon>
        <taxon>Saccharomycotina</taxon>
        <taxon>Pichiomycetes</taxon>
        <taxon>Serinales incertae sedis</taxon>
        <taxon>Babjeviella</taxon>
    </lineage>
</organism>
<dbReference type="EMBL" id="KV454428">
    <property type="protein sequence ID" value="ODQ81078.1"/>
    <property type="molecule type" value="Genomic_DNA"/>
</dbReference>
<proteinExistence type="predicted"/>